<evidence type="ECO:0000313" key="2">
    <source>
        <dbReference type="Proteomes" id="UP000292881"/>
    </source>
</evidence>
<evidence type="ECO:0000313" key="1">
    <source>
        <dbReference type="EMBL" id="RXZ49819.1"/>
    </source>
</evidence>
<proteinExistence type="predicted"/>
<dbReference type="RefSeq" id="WP_129233799.1">
    <property type="nucleotide sequence ID" value="NZ_SDPL01000058.1"/>
</dbReference>
<accession>A0A4Q2JSY4</accession>
<comment type="caution">
    <text evidence="1">The sequence shown here is derived from an EMBL/GenBank/DDBJ whole genome shotgun (WGS) entry which is preliminary data.</text>
</comment>
<reference evidence="1 2" key="1">
    <citation type="submission" date="2019-01" db="EMBL/GenBank/DDBJ databases">
        <authorList>
            <person name="Li J."/>
        </authorList>
    </citation>
    <scope>NUCLEOTIDE SEQUENCE [LARGE SCALE GENOMIC DNA]</scope>
    <source>
        <strain evidence="1 2">CGMCC 4.7180</strain>
    </source>
</reference>
<gene>
    <name evidence="1" type="ORF">ESO86_05140</name>
</gene>
<keyword evidence="2" id="KW-1185">Reference proteome</keyword>
<dbReference type="OrthoDB" id="5076493at2"/>
<dbReference type="Proteomes" id="UP000292881">
    <property type="component" value="Unassembled WGS sequence"/>
</dbReference>
<dbReference type="AlphaFoldDB" id="A0A4Q2JSY4"/>
<sequence>MGTERFDILVRGDLPPIIVEEFVGFDVVRTGSGSTHLLGTVPDQGRLVGLLELLHGFDVEIESVTHVPGRDD</sequence>
<evidence type="ECO:0008006" key="3">
    <source>
        <dbReference type="Google" id="ProtNLM"/>
    </source>
</evidence>
<name>A0A4Q2JSY4_9MICO</name>
<protein>
    <recommendedName>
        <fullName evidence="3">DUF4911 domain-containing protein</fullName>
    </recommendedName>
</protein>
<dbReference type="EMBL" id="SDPL01000058">
    <property type="protein sequence ID" value="RXZ49819.1"/>
    <property type="molecule type" value="Genomic_DNA"/>
</dbReference>
<organism evidence="1 2">
    <name type="scientific">Agromyces binzhouensis</name>
    <dbReference type="NCBI Taxonomy" id="1817495"/>
    <lineage>
        <taxon>Bacteria</taxon>
        <taxon>Bacillati</taxon>
        <taxon>Actinomycetota</taxon>
        <taxon>Actinomycetes</taxon>
        <taxon>Micrococcales</taxon>
        <taxon>Microbacteriaceae</taxon>
        <taxon>Agromyces</taxon>
    </lineage>
</organism>